<dbReference type="RefSeq" id="XP_009834108.1">
    <property type="nucleotide sequence ID" value="XM_009835806.1"/>
</dbReference>
<organism evidence="2">
    <name type="scientific">Aphanomyces astaci</name>
    <name type="common">Crayfish plague agent</name>
    <dbReference type="NCBI Taxonomy" id="112090"/>
    <lineage>
        <taxon>Eukaryota</taxon>
        <taxon>Sar</taxon>
        <taxon>Stramenopiles</taxon>
        <taxon>Oomycota</taxon>
        <taxon>Saprolegniomycetes</taxon>
        <taxon>Saprolegniales</taxon>
        <taxon>Verrucalvaceae</taxon>
        <taxon>Aphanomyces</taxon>
    </lineage>
</organism>
<dbReference type="EMBL" id="KI913136">
    <property type="protein sequence ID" value="ETV76563.1"/>
    <property type="molecule type" value="Genomic_DNA"/>
</dbReference>
<reference evidence="2" key="1">
    <citation type="submission" date="2013-12" db="EMBL/GenBank/DDBJ databases">
        <title>The Genome Sequence of Aphanomyces astaci APO3.</title>
        <authorList>
            <consortium name="The Broad Institute Genomics Platform"/>
            <person name="Russ C."/>
            <person name="Tyler B."/>
            <person name="van West P."/>
            <person name="Dieguez-Uribeondo J."/>
            <person name="Young S.K."/>
            <person name="Zeng Q."/>
            <person name="Gargeya S."/>
            <person name="Fitzgerald M."/>
            <person name="Abouelleil A."/>
            <person name="Alvarado L."/>
            <person name="Chapman S.B."/>
            <person name="Gainer-Dewar J."/>
            <person name="Goldberg J."/>
            <person name="Griggs A."/>
            <person name="Gujja S."/>
            <person name="Hansen M."/>
            <person name="Howarth C."/>
            <person name="Imamovic A."/>
            <person name="Ireland A."/>
            <person name="Larimer J."/>
            <person name="McCowan C."/>
            <person name="Murphy C."/>
            <person name="Pearson M."/>
            <person name="Poon T.W."/>
            <person name="Priest M."/>
            <person name="Roberts A."/>
            <person name="Saif S."/>
            <person name="Shea T."/>
            <person name="Sykes S."/>
            <person name="Wortman J."/>
            <person name="Nusbaum C."/>
            <person name="Birren B."/>
        </authorList>
    </citation>
    <scope>NUCLEOTIDE SEQUENCE [LARGE SCALE GENOMIC DNA]</scope>
    <source>
        <strain evidence="2">APO3</strain>
    </source>
</reference>
<dbReference type="VEuPathDB" id="FungiDB:H257_09562"/>
<gene>
    <name evidence="2" type="ORF">H257_09562</name>
</gene>
<feature type="region of interest" description="Disordered" evidence="1">
    <location>
        <begin position="77"/>
        <end position="102"/>
    </location>
</feature>
<proteinExistence type="predicted"/>
<evidence type="ECO:0000256" key="1">
    <source>
        <dbReference type="SAM" id="MobiDB-lite"/>
    </source>
</evidence>
<protein>
    <submittedName>
        <fullName evidence="2">Uncharacterized protein</fullName>
    </submittedName>
</protein>
<feature type="region of interest" description="Disordered" evidence="1">
    <location>
        <begin position="24"/>
        <end position="48"/>
    </location>
</feature>
<name>W4GCA9_APHAT</name>
<evidence type="ECO:0000313" key="2">
    <source>
        <dbReference type="EMBL" id="ETV76563.1"/>
    </source>
</evidence>
<accession>W4GCA9</accession>
<dbReference type="AlphaFoldDB" id="W4GCA9"/>
<dbReference type="GeneID" id="20811558"/>
<sequence>MAHALQRKTATCQWPAVQRVFERSAVGSRLGRSSSLPPYAHTEPETDATKEVLHDDAVRSHSSVAVKVGAVKGSPAQAASLGGWHESCATDPHTPSPREQPT</sequence>